<reference evidence="2 3" key="1">
    <citation type="journal article" date="2020" name="ISME J.">
        <title>Uncovering the hidden diversity of litter-decomposition mechanisms in mushroom-forming fungi.</title>
        <authorList>
            <person name="Floudas D."/>
            <person name="Bentzer J."/>
            <person name="Ahren D."/>
            <person name="Johansson T."/>
            <person name="Persson P."/>
            <person name="Tunlid A."/>
        </authorList>
    </citation>
    <scope>NUCLEOTIDE SEQUENCE [LARGE SCALE GENOMIC DNA]</scope>
    <source>
        <strain evidence="2 3">CBS 661.87</strain>
    </source>
</reference>
<organism evidence="2 3">
    <name type="scientific">Tricholomella constricta</name>
    <dbReference type="NCBI Taxonomy" id="117010"/>
    <lineage>
        <taxon>Eukaryota</taxon>
        <taxon>Fungi</taxon>
        <taxon>Dikarya</taxon>
        <taxon>Basidiomycota</taxon>
        <taxon>Agaricomycotina</taxon>
        <taxon>Agaricomycetes</taxon>
        <taxon>Agaricomycetidae</taxon>
        <taxon>Agaricales</taxon>
        <taxon>Tricholomatineae</taxon>
        <taxon>Lyophyllaceae</taxon>
        <taxon>Tricholomella</taxon>
    </lineage>
</organism>
<dbReference type="OrthoDB" id="2802795at2759"/>
<feature type="region of interest" description="Disordered" evidence="1">
    <location>
        <begin position="1"/>
        <end position="38"/>
    </location>
</feature>
<feature type="compositionally biased region" description="Polar residues" evidence="1">
    <location>
        <begin position="329"/>
        <end position="341"/>
    </location>
</feature>
<feature type="region of interest" description="Disordered" evidence="1">
    <location>
        <begin position="442"/>
        <end position="467"/>
    </location>
</feature>
<feature type="compositionally biased region" description="Low complexity" evidence="1">
    <location>
        <begin position="375"/>
        <end position="385"/>
    </location>
</feature>
<protein>
    <submittedName>
        <fullName evidence="2">Uncharacterized protein</fullName>
    </submittedName>
</protein>
<evidence type="ECO:0000313" key="2">
    <source>
        <dbReference type="EMBL" id="KAF5383802.1"/>
    </source>
</evidence>
<sequence length="467" mass="50250">MSRPALVSYKRQPSGRVPTMKGCLKSPLPSPGAESSPVRKTVAFGEEGTEEVYFADVWDRTPTEPARKLTYQDLLELKEIQRSLPRANQLADPVSGRPASHFLQDVPIGLLPLLSETDSSSSRSSSTTTSPAISPPTTPSGTSNPTWIFSPPLASPPKPQPVASAPWVPPHLAHLAPKRQAPPRPKPTFSFLPLLDTPPSSGASSPYTSLPSSRSPSPDRDIQSDTDPSLDPPTPSLTNASLDSSPLSRASSASPEPSFLQLPPLRGKGVDNYDDMGYSHYTYPDPSTILSPRMEALKFGRMRSSSPPPPPPSTAWHAFPDRSKKRHTSVSPQRSDTSSDYNPPRRRRNVMIVNGIEIDLDDDDDFASAVSTPGASSSRCAAAEEATPRRAGTSPPASSTPTRLSPDIDREQMSCLLSCPTPLACSPPNRCTKSLCSPIRFKRDSKSQVLPQQGYQHKMGPQGPASP</sequence>
<accession>A0A8H5HI57</accession>
<name>A0A8H5HI57_9AGAR</name>
<dbReference type="EMBL" id="JAACJP010000006">
    <property type="protein sequence ID" value="KAF5383802.1"/>
    <property type="molecule type" value="Genomic_DNA"/>
</dbReference>
<feature type="compositionally biased region" description="Low complexity" evidence="1">
    <location>
        <begin position="236"/>
        <end position="258"/>
    </location>
</feature>
<dbReference type="Proteomes" id="UP000565441">
    <property type="component" value="Unassembled WGS sequence"/>
</dbReference>
<evidence type="ECO:0000313" key="3">
    <source>
        <dbReference type="Proteomes" id="UP000565441"/>
    </source>
</evidence>
<keyword evidence="3" id="KW-1185">Reference proteome</keyword>
<feature type="region of interest" description="Disordered" evidence="1">
    <location>
        <begin position="364"/>
        <end position="408"/>
    </location>
</feature>
<dbReference type="AlphaFoldDB" id="A0A8H5HI57"/>
<evidence type="ECO:0000256" key="1">
    <source>
        <dbReference type="SAM" id="MobiDB-lite"/>
    </source>
</evidence>
<proteinExistence type="predicted"/>
<gene>
    <name evidence="2" type="ORF">D9615_003815</name>
</gene>
<feature type="compositionally biased region" description="Low complexity" evidence="1">
    <location>
        <begin position="198"/>
        <end position="216"/>
    </location>
</feature>
<feature type="compositionally biased region" description="Low complexity" evidence="1">
    <location>
        <begin position="115"/>
        <end position="132"/>
    </location>
</feature>
<comment type="caution">
    <text evidence="2">The sequence shown here is derived from an EMBL/GenBank/DDBJ whole genome shotgun (WGS) entry which is preliminary data.</text>
</comment>
<feature type="region of interest" description="Disordered" evidence="1">
    <location>
        <begin position="114"/>
        <end position="348"/>
    </location>
</feature>